<dbReference type="OrthoDB" id="5869556at2759"/>
<accession>A0A2A6BKJ4</accession>
<reference evidence="1" key="2">
    <citation type="submission" date="2022-06" db="UniProtKB">
        <authorList>
            <consortium name="EnsemblMetazoa"/>
        </authorList>
    </citation>
    <scope>IDENTIFICATION</scope>
    <source>
        <strain evidence="1">PS312</strain>
    </source>
</reference>
<dbReference type="Proteomes" id="UP000005239">
    <property type="component" value="Unassembled WGS sequence"/>
</dbReference>
<keyword evidence="2" id="KW-1185">Reference proteome</keyword>
<proteinExistence type="predicted"/>
<dbReference type="AlphaFoldDB" id="A0A2A6BKJ4"/>
<dbReference type="EnsemblMetazoa" id="PPA35651.1">
    <property type="protein sequence ID" value="PPA35651.1"/>
    <property type="gene ID" value="WBGene00274020"/>
</dbReference>
<accession>A0A8R1UPW8</accession>
<organism evidence="1 2">
    <name type="scientific">Pristionchus pacificus</name>
    <name type="common">Parasitic nematode worm</name>
    <dbReference type="NCBI Taxonomy" id="54126"/>
    <lineage>
        <taxon>Eukaryota</taxon>
        <taxon>Metazoa</taxon>
        <taxon>Ecdysozoa</taxon>
        <taxon>Nematoda</taxon>
        <taxon>Chromadorea</taxon>
        <taxon>Rhabditida</taxon>
        <taxon>Rhabditina</taxon>
        <taxon>Diplogasteromorpha</taxon>
        <taxon>Diplogasteroidea</taxon>
        <taxon>Neodiplogasteridae</taxon>
        <taxon>Pristionchus</taxon>
    </lineage>
</organism>
<evidence type="ECO:0000313" key="1">
    <source>
        <dbReference type="EnsemblMetazoa" id="PPA35651.1"/>
    </source>
</evidence>
<protein>
    <submittedName>
        <fullName evidence="1">Plin-1</fullName>
    </submittedName>
</protein>
<evidence type="ECO:0000313" key="2">
    <source>
        <dbReference type="Proteomes" id="UP000005239"/>
    </source>
</evidence>
<reference evidence="2" key="1">
    <citation type="journal article" date="2008" name="Nat. Genet.">
        <title>The Pristionchus pacificus genome provides a unique perspective on nematode lifestyle and parasitism.</title>
        <authorList>
            <person name="Dieterich C."/>
            <person name="Clifton S.W."/>
            <person name="Schuster L.N."/>
            <person name="Chinwalla A."/>
            <person name="Delehaunty K."/>
            <person name="Dinkelacker I."/>
            <person name="Fulton L."/>
            <person name="Fulton R."/>
            <person name="Godfrey J."/>
            <person name="Minx P."/>
            <person name="Mitreva M."/>
            <person name="Roeseler W."/>
            <person name="Tian H."/>
            <person name="Witte H."/>
            <person name="Yang S.P."/>
            <person name="Wilson R.K."/>
            <person name="Sommer R.J."/>
        </authorList>
    </citation>
    <scope>NUCLEOTIDE SEQUENCE [LARGE SCALE GENOMIC DNA]</scope>
    <source>
        <strain evidence="2">PS312</strain>
    </source>
</reference>
<name>A0A2A6BKJ4_PRIPA</name>
<sequence>MAVDNSERAEQLIEHYRSTLSSTPWIAPMVWTYEKTKHSHMIVEEGLGRIEGNLFSLSTFILSLTLSAINVIYVIPIQKISNGSRKIMEWTTNIMKGTANCLINLSTLSIGIVVVSIEGTLNLSIGSASILLDAMDIVKITCINALDWSIKIGRKANDFISEQIELAMGISMVPILFTTDSLHSMLDIIQGFMDNKMEMIVDVSLTASLLNRIHSIITAISNGLSSRAHSHVIDPAHYQFELLIDQTKKSLIVLEVIRERGEWVVERMENVSNAVSQWKMKMEEEAKQYRVSPEVILLKAIHSSTRALTHNMMTLKEKNSKVFGDVILFDRAIVLLESMGSSLKEKKDIYEVRDELISQTRDQLVSLSHSLRQ</sequence>
<gene>
    <name evidence="1" type="primary">WBGene00274020</name>
</gene>